<dbReference type="InterPro" id="IPR005105">
    <property type="entry name" value="GlnD_Uridyltrans_N"/>
</dbReference>
<keyword evidence="1" id="KW-0677">Repeat</keyword>
<evidence type="ECO:0000259" key="3">
    <source>
        <dbReference type="PROSITE" id="PS50042"/>
    </source>
</evidence>
<dbReference type="PANTHER" id="PTHR48108:SF31">
    <property type="entry name" value="CBS DOMAIN AND CYCLIC NUCLEOTIDE-REGULATED NUCLEOTIDYLTRANSFERASE"/>
    <property type="match status" value="1"/>
</dbReference>
<protein>
    <submittedName>
        <fullName evidence="5">Arabinose 5-phosphate isomerase KdsD</fullName>
        <ecNumber evidence="5">5.3.1.13</ecNumber>
    </submittedName>
</protein>
<evidence type="ECO:0000313" key="5">
    <source>
        <dbReference type="EMBL" id="QBM28000.1"/>
    </source>
</evidence>
<keyword evidence="2" id="KW-0129">CBS domain</keyword>
<dbReference type="AlphaFoldDB" id="A0A4P6WWS7"/>
<proteinExistence type="predicted"/>
<dbReference type="Pfam" id="PF10335">
    <property type="entry name" value="DUF294_C"/>
    <property type="match status" value="1"/>
</dbReference>
<dbReference type="CDD" id="cd04587">
    <property type="entry name" value="CBS_pair_CAP-ED_NT_Pol-beta-like_DUF294_assoc"/>
    <property type="match status" value="1"/>
</dbReference>
<feature type="domain" description="CBS" evidence="4">
    <location>
        <begin position="226"/>
        <end position="283"/>
    </location>
</feature>
<dbReference type="CDD" id="cd00038">
    <property type="entry name" value="CAP_ED"/>
    <property type="match status" value="1"/>
</dbReference>
<dbReference type="RefSeq" id="WP_207959352.1">
    <property type="nucleotide sequence ID" value="NZ_CP037867.1"/>
</dbReference>
<dbReference type="PANTHER" id="PTHR48108">
    <property type="entry name" value="CBS DOMAIN-CONTAINING PROTEIN CBSX2, CHLOROPLASTIC"/>
    <property type="match status" value="1"/>
</dbReference>
<dbReference type="InterPro" id="IPR046342">
    <property type="entry name" value="CBS_dom_sf"/>
</dbReference>
<keyword evidence="6" id="KW-1185">Reference proteome</keyword>
<dbReference type="PROSITE" id="PS50042">
    <property type="entry name" value="CNMP_BINDING_3"/>
    <property type="match status" value="1"/>
</dbReference>
<dbReference type="InterPro" id="IPR000644">
    <property type="entry name" value="CBS_dom"/>
</dbReference>
<dbReference type="InterPro" id="IPR051462">
    <property type="entry name" value="CBS_domain-containing"/>
</dbReference>
<dbReference type="GO" id="GO:0019146">
    <property type="term" value="F:arabinose-5-phosphate isomerase activity"/>
    <property type="evidence" value="ECO:0007669"/>
    <property type="project" value="UniProtKB-EC"/>
</dbReference>
<name>A0A4P6WWS7_HYDPS</name>
<reference evidence="5 6" key="1">
    <citation type="submission" date="2019-03" db="EMBL/GenBank/DDBJ databases">
        <authorList>
            <person name="Sebastian G."/>
            <person name="Baumann P."/>
            <person name="Ruckert C."/>
            <person name="Kalinowski J."/>
            <person name="Nebel B."/>
            <person name="Takors R."/>
            <person name="Blombach B."/>
        </authorList>
    </citation>
    <scope>NUCLEOTIDE SEQUENCE [LARGE SCALE GENOMIC DNA]</scope>
    <source>
        <strain evidence="5 6">DSM 1084</strain>
    </source>
</reference>
<keyword evidence="5" id="KW-0413">Isomerase</keyword>
<dbReference type="Proteomes" id="UP000293912">
    <property type="component" value="Chromosome"/>
</dbReference>
<dbReference type="SMART" id="SM00116">
    <property type="entry name" value="CBS"/>
    <property type="match status" value="2"/>
</dbReference>
<dbReference type="InterPro" id="IPR018821">
    <property type="entry name" value="DUF294_put_nucleoTrafse_sb-bd"/>
</dbReference>
<dbReference type="Gene3D" id="3.10.580.10">
    <property type="entry name" value="CBS-domain"/>
    <property type="match status" value="1"/>
</dbReference>
<dbReference type="Pfam" id="PF03445">
    <property type="entry name" value="DUF294"/>
    <property type="match status" value="1"/>
</dbReference>
<dbReference type="InterPro" id="IPR000595">
    <property type="entry name" value="cNMP-bd_dom"/>
</dbReference>
<sequence>MDHASSSSCLLARALENHRVLGMLAPPTRSSLSKALIPVQASAGERLTGGERFGEHLYWLIEGQAQLLDADGDGVLDLQAGDLFGLGLGDALGICGARATTAVTCARLDALTVQTLCRETPGLTYFLGSLPGASRPVPGGRAGGGGPSDPALNLMTTPVRALIKREPVALSPQTSIREAAQAMSDQRVSSVLITEQGLLFGLITDRDLRNRVIAAGLDTARPIADIATLAPMSIDVHSPAFDALLLMARHNIHHVPVLDGQRIVGMITATDLTEQHSTSAVYLAGDIYKQTTLDGLQAVASKVRRLQQNLAAAEASAHSTGHIVTAITDAITCRLLQLGEAQLGPAPVDYVWVAAGSQARSEQTAKSDQDNCMVLDDAYDEVRHGVYFKALSTFVCDGLDACGYVHCPGEMMAMTDEWRQPRRKWMEYFARWTGQPDPKSLMLTCVFFDLRAIHGNMEMLDKLRQDVLQRTQGNSIFLAYMVGNALQHQPPLGMFKGLTTIRSGEHKGTIDLKHSGIVPIVDLARVYALAGGDSAVNTHDRLLGAAAGGAISEQSARDLRDALEFLAFLRIQHQSRQIAAGQNPDNFLNPDEISNFERAQLKDAFVVVASLQGVLAQRYRM</sequence>
<evidence type="ECO:0000256" key="1">
    <source>
        <dbReference type="ARBA" id="ARBA00022737"/>
    </source>
</evidence>
<feature type="domain" description="Cyclic nucleotide-binding" evidence="3">
    <location>
        <begin position="20"/>
        <end position="85"/>
    </location>
</feature>
<dbReference type="PROSITE" id="PS51371">
    <property type="entry name" value="CBS"/>
    <property type="match status" value="2"/>
</dbReference>
<dbReference type="InterPro" id="IPR018490">
    <property type="entry name" value="cNMP-bd_dom_sf"/>
</dbReference>
<organism evidence="5 6">
    <name type="scientific">Hydrogenophaga pseudoflava</name>
    <name type="common">Pseudomonas carboxydoflava</name>
    <dbReference type="NCBI Taxonomy" id="47421"/>
    <lineage>
        <taxon>Bacteria</taxon>
        <taxon>Pseudomonadati</taxon>
        <taxon>Pseudomonadota</taxon>
        <taxon>Betaproteobacteria</taxon>
        <taxon>Burkholderiales</taxon>
        <taxon>Comamonadaceae</taxon>
        <taxon>Hydrogenophaga</taxon>
    </lineage>
</organism>
<dbReference type="SUPFAM" id="SSF51206">
    <property type="entry name" value="cAMP-binding domain-like"/>
    <property type="match status" value="1"/>
</dbReference>
<accession>A0A4P6WWS7</accession>
<feature type="domain" description="CBS" evidence="4">
    <location>
        <begin position="163"/>
        <end position="219"/>
    </location>
</feature>
<dbReference type="EC" id="5.3.1.13" evidence="5"/>
<dbReference type="Pfam" id="PF00571">
    <property type="entry name" value="CBS"/>
    <property type="match status" value="2"/>
</dbReference>
<dbReference type="SUPFAM" id="SSF54631">
    <property type="entry name" value="CBS-domain pair"/>
    <property type="match status" value="1"/>
</dbReference>
<evidence type="ECO:0000313" key="6">
    <source>
        <dbReference type="Proteomes" id="UP000293912"/>
    </source>
</evidence>
<dbReference type="CDD" id="cd05401">
    <property type="entry name" value="NT_GlnE_GlnD_like"/>
    <property type="match status" value="1"/>
</dbReference>
<dbReference type="KEGG" id="hpse:HPF_09905"/>
<dbReference type="GO" id="GO:0008773">
    <property type="term" value="F:[protein-PII] uridylyltransferase activity"/>
    <property type="evidence" value="ECO:0007669"/>
    <property type="project" value="InterPro"/>
</dbReference>
<dbReference type="EMBL" id="CP037867">
    <property type="protein sequence ID" value="QBM28000.1"/>
    <property type="molecule type" value="Genomic_DNA"/>
</dbReference>
<gene>
    <name evidence="5" type="primary">kdsD1</name>
    <name evidence="5" type="ORF">HPF_09905</name>
</gene>
<evidence type="ECO:0000259" key="4">
    <source>
        <dbReference type="PROSITE" id="PS51371"/>
    </source>
</evidence>
<evidence type="ECO:0000256" key="2">
    <source>
        <dbReference type="PROSITE-ProRule" id="PRU00703"/>
    </source>
</evidence>
<dbReference type="Gene3D" id="2.60.120.10">
    <property type="entry name" value="Jelly Rolls"/>
    <property type="match status" value="1"/>
</dbReference>
<dbReference type="InterPro" id="IPR014710">
    <property type="entry name" value="RmlC-like_jellyroll"/>
</dbReference>